<name>A0A380WWE4_9FIRM</name>
<protein>
    <submittedName>
        <fullName evidence="2">Uncharacterized protein</fullName>
    </submittedName>
</protein>
<dbReference type="RefSeq" id="WP_172540086.1">
    <property type="nucleotide sequence ID" value="NZ_PKGS01000001.1"/>
</dbReference>
<dbReference type="EMBL" id="UFTA01000002">
    <property type="protein sequence ID" value="SUU93316.1"/>
    <property type="molecule type" value="Genomic_DNA"/>
</dbReference>
<reference evidence="2 3" key="1">
    <citation type="submission" date="2018-06" db="EMBL/GenBank/DDBJ databases">
        <authorList>
            <consortium name="Pathogen Informatics"/>
            <person name="Doyle S."/>
        </authorList>
    </citation>
    <scope>NUCLEOTIDE SEQUENCE [LARGE SCALE GENOMIC DNA]</scope>
    <source>
        <strain evidence="2 3">NCTC9810</strain>
    </source>
</reference>
<organism evidence="2 3">
    <name type="scientific">Anaerococcus octavius</name>
    <dbReference type="NCBI Taxonomy" id="54007"/>
    <lineage>
        <taxon>Bacteria</taxon>
        <taxon>Bacillati</taxon>
        <taxon>Bacillota</taxon>
        <taxon>Tissierellia</taxon>
        <taxon>Tissierellales</taxon>
        <taxon>Peptoniphilaceae</taxon>
        <taxon>Anaerococcus</taxon>
    </lineage>
</organism>
<feature type="transmembrane region" description="Helical" evidence="1">
    <location>
        <begin position="7"/>
        <end position="24"/>
    </location>
</feature>
<dbReference type="Proteomes" id="UP000255124">
    <property type="component" value="Unassembled WGS sequence"/>
</dbReference>
<evidence type="ECO:0000256" key="1">
    <source>
        <dbReference type="SAM" id="Phobius"/>
    </source>
</evidence>
<keyword evidence="1" id="KW-0472">Membrane</keyword>
<evidence type="ECO:0000313" key="2">
    <source>
        <dbReference type="EMBL" id="SUU93316.1"/>
    </source>
</evidence>
<keyword evidence="1" id="KW-1133">Transmembrane helix</keyword>
<evidence type="ECO:0000313" key="3">
    <source>
        <dbReference type="Proteomes" id="UP000255124"/>
    </source>
</evidence>
<dbReference type="AlphaFoldDB" id="A0A380WWE4"/>
<keyword evidence="1" id="KW-0812">Transmembrane</keyword>
<sequence length="57" mass="6957">MDKVKKFFLAYIIVTLLILIYFFIRDKQINYDYLKSVLVQLIVMVIVFYFSKKNLDK</sequence>
<gene>
    <name evidence="2" type="ORF">NCTC9810_01668</name>
</gene>
<proteinExistence type="predicted"/>
<accession>A0A380WWE4</accession>
<feature type="transmembrane region" description="Helical" evidence="1">
    <location>
        <begin position="30"/>
        <end position="50"/>
    </location>
</feature>